<dbReference type="Gene3D" id="3.90.1750.10">
    <property type="entry name" value="Hect, E3 ligase catalytic domains"/>
    <property type="match status" value="1"/>
</dbReference>
<evidence type="ECO:0000256" key="4">
    <source>
        <dbReference type="ARBA" id="ARBA00022679"/>
    </source>
</evidence>
<dbReference type="InterPro" id="IPR045322">
    <property type="entry name" value="HECTD1/TRIP12-like"/>
</dbReference>
<evidence type="ECO:0000256" key="7">
    <source>
        <dbReference type="SAM" id="MobiDB-lite"/>
    </source>
</evidence>
<dbReference type="Gene3D" id="1.25.10.10">
    <property type="entry name" value="Leucine-rich Repeat Variant"/>
    <property type="match status" value="1"/>
</dbReference>
<dbReference type="PROSITE" id="PS50237">
    <property type="entry name" value="HECT"/>
    <property type="match status" value="1"/>
</dbReference>
<evidence type="ECO:0000256" key="5">
    <source>
        <dbReference type="ARBA" id="ARBA00022786"/>
    </source>
</evidence>
<keyword evidence="10" id="KW-1185">Reference proteome</keyword>
<keyword evidence="5 6" id="KW-0833">Ubl conjugation pathway</keyword>
<dbReference type="Gramene" id="ONK77022">
    <property type="protein sequence ID" value="ONK77022"/>
    <property type="gene ID" value="A4U43_C02F2300"/>
</dbReference>
<dbReference type="InterPro" id="IPR057948">
    <property type="entry name" value="TPR_TRIP12_N"/>
</dbReference>
<dbReference type="CDD" id="cd00078">
    <property type="entry name" value="HECTc"/>
    <property type="match status" value="1"/>
</dbReference>
<evidence type="ECO:0000313" key="10">
    <source>
        <dbReference type="Proteomes" id="UP000243459"/>
    </source>
</evidence>
<sequence>MATAGPLLVKLANYEGNPEIMLLAVRALTYLCDLVPRSADELVRHEVVPVLCGKLLAIEYLDLAEQCLQALEKISKKQPVPCLQAGTISAVLSYIDFFSTSVQRVALSTVANVCKKLPLDCSSLVMKSVPALCNLLQYEDRKLVETVATCLIRITESFSSSSELLDELCSCGMINKMLRLVAVDGQVSLSQTTYVGLIGLLTKLASKSLLAVRTLFDLNISNILRGILVASDTSHGTPYSPLQDTQPNQVQEVLKLLNQLIPSTSRDSEDIQLVLAKEKVIADEPLFLHQFSANILPAAIQLVNSGVNLYVCYCCVSIINNIVYFSTSDMLLDLLKNTNISSFLAGLLARKHEHVLFLTLKIVETLMQKLSGVFSSPFIKEGVIYAIDALLIQNDCSQSLSQQSSCSGSRLVVRDSSRCLCNAFNVCYSSSETKTCRLGKDAVRNLAGHIKATYFHNESANCGMGLTEILKKLKTYCAELDDNGNKYLTNDVAEKEDYLSDILGQVLRELSSGDTMSTFEFIESGVVKSLAHYLCNGRYLQGYTGSHNSLNHSLSVLTRFQTFAAISLSNSGMTWEDLPLTSFVRKLQSALSSVDNFPVILSHNFKPRNVLVDIPVKHTTMNPCLRVRFIREEGEESIGDCSEVLTVELSCTLDVIEGYLWPKINGNKNHRQAEPTGEDIESVDFASGSPCPVGRNHEDASANIVQKRPISDLPEILNFQGQTLLVDTGAKTGEIIIEKKSRPSSSSQRCGQNRKDLTSSKYDEHPNLIFAFEGKHLNRSLTLYQAILQSQIKVEPDMCLGPKFWNDIHKVTYKRAEPMMSCAKLSSDTSESYLFWEKIGFSWHKLSFFSSLLLAELPCKLDRLNPSYDILFMMKILEGLNRNSFQLLSNDKSIAFAQGRIKNVDDLSVVTSTIPQTQFISTKLTDKLEQQMQDPLALTTGGLPLWCYELTAVCPFLFSFEAKRKYFRLAVFGSSENQYPRQMHSSNSSSISNNERWSQTGLSQRKKFKVDRNNILESAAKMMGSLAHSKAVIEVEYNEEVGTGLGPTMEFYTLVSREFQKNGLGIWREDRSTSINGSEFVVAPFGLFPRPWSMQTSVSNGIHFSDVIRKFFLLGQLVAEAIKDKRMLDIPFSRAFYKVILEQEIGIYDIQSFDPELGKTLLEFQALVNRKRYLVSDPRVNKGDPFYLCFRNTRIEDLCLDFTLPGYSDYLLTSGSDPRLVAIDNLEEYVKLVVNATIKDGISRQVEAFKSGFNEVFPLKDLQMFTEGELERLLCGERDTWDFGQLLDHIKFDHGYTASSTSITNLLEIIQSFGCDERRAFLQFVTGAPRLPPGGLAALNPKMTIVRKHCTNDMDLPSVMTCANYLKLPSYSSKEKMRQRLLYAITEGQGSFHLS</sequence>
<proteinExistence type="inferred from homology"/>
<accession>A0A5P1FFY5</accession>
<dbReference type="EC" id="2.3.2.26" evidence="3"/>
<dbReference type="Gene3D" id="3.30.2410.10">
    <property type="entry name" value="Hect, E3 ligase catalytic domain"/>
    <property type="match status" value="1"/>
</dbReference>
<gene>
    <name evidence="9" type="ORF">A4U43_C02F2300</name>
</gene>
<dbReference type="Pfam" id="PF25579">
    <property type="entry name" value="TPR_TRIP12_N"/>
    <property type="match status" value="1"/>
</dbReference>
<feature type="active site" description="Glycyl thioester intermediate" evidence="6">
    <location>
        <position position="1362"/>
    </location>
</feature>
<dbReference type="PANTHER" id="PTHR45670">
    <property type="entry name" value="E3 UBIQUITIN-PROTEIN LIGASE TRIP12"/>
    <property type="match status" value="1"/>
</dbReference>
<dbReference type="Pfam" id="PF00632">
    <property type="entry name" value="HECT"/>
    <property type="match status" value="1"/>
</dbReference>
<evidence type="ECO:0000256" key="3">
    <source>
        <dbReference type="ARBA" id="ARBA00012485"/>
    </source>
</evidence>
<name>A0A5P1FFY5_ASPOF</name>
<dbReference type="FunFam" id="3.30.2410.10:FF:000007">
    <property type="entry name" value="Putative E3 ubiquitin-protein ligase HECTD1"/>
    <property type="match status" value="1"/>
</dbReference>
<dbReference type="OMA" id="FFTIHAQ"/>
<feature type="region of interest" description="Disordered" evidence="7">
    <location>
        <begin position="666"/>
        <end position="692"/>
    </location>
</feature>
<dbReference type="GO" id="GO:0043161">
    <property type="term" value="P:proteasome-mediated ubiquitin-dependent protein catabolic process"/>
    <property type="evidence" value="ECO:0007669"/>
    <property type="project" value="TreeGrafter"/>
</dbReference>
<feature type="domain" description="HECT" evidence="8">
    <location>
        <begin position="1033"/>
        <end position="1395"/>
    </location>
</feature>
<dbReference type="InterPro" id="IPR016024">
    <property type="entry name" value="ARM-type_fold"/>
</dbReference>
<evidence type="ECO:0000313" key="9">
    <source>
        <dbReference type="EMBL" id="ONK77022.1"/>
    </source>
</evidence>
<dbReference type="PANTHER" id="PTHR45670:SF10">
    <property type="entry name" value="E3 UBIQUITIN-PROTEIN LIGASE UPL4"/>
    <property type="match status" value="1"/>
</dbReference>
<dbReference type="InterPro" id="IPR011989">
    <property type="entry name" value="ARM-like"/>
</dbReference>
<dbReference type="GO" id="GO:0000209">
    <property type="term" value="P:protein polyubiquitination"/>
    <property type="evidence" value="ECO:0007669"/>
    <property type="project" value="TreeGrafter"/>
</dbReference>
<reference evidence="10" key="1">
    <citation type="journal article" date="2017" name="Nat. Commun.">
        <title>The asparagus genome sheds light on the origin and evolution of a young Y chromosome.</title>
        <authorList>
            <person name="Harkess A."/>
            <person name="Zhou J."/>
            <person name="Xu C."/>
            <person name="Bowers J.E."/>
            <person name="Van der Hulst R."/>
            <person name="Ayyampalayam S."/>
            <person name="Mercati F."/>
            <person name="Riccardi P."/>
            <person name="McKain M.R."/>
            <person name="Kakrana A."/>
            <person name="Tang H."/>
            <person name="Ray J."/>
            <person name="Groenendijk J."/>
            <person name="Arikit S."/>
            <person name="Mathioni S.M."/>
            <person name="Nakano M."/>
            <person name="Shan H."/>
            <person name="Telgmann-Rauber A."/>
            <person name="Kanno A."/>
            <person name="Yue Z."/>
            <person name="Chen H."/>
            <person name="Li W."/>
            <person name="Chen Y."/>
            <person name="Xu X."/>
            <person name="Zhang Y."/>
            <person name="Luo S."/>
            <person name="Chen H."/>
            <person name="Gao J."/>
            <person name="Mao Z."/>
            <person name="Pires J.C."/>
            <person name="Luo M."/>
            <person name="Kudrna D."/>
            <person name="Wing R.A."/>
            <person name="Meyers B.C."/>
            <person name="Yi K."/>
            <person name="Kong H."/>
            <person name="Lavrijsen P."/>
            <person name="Sunseri F."/>
            <person name="Falavigna A."/>
            <person name="Ye Y."/>
            <person name="Leebens-Mack J.H."/>
            <person name="Chen G."/>
        </authorList>
    </citation>
    <scope>NUCLEOTIDE SEQUENCE [LARGE SCALE GENOMIC DNA]</scope>
    <source>
        <strain evidence="10">cv. DH0086</strain>
    </source>
</reference>
<evidence type="ECO:0000256" key="2">
    <source>
        <dbReference type="ARBA" id="ARBA00006331"/>
    </source>
</evidence>
<evidence type="ECO:0000256" key="6">
    <source>
        <dbReference type="PROSITE-ProRule" id="PRU00104"/>
    </source>
</evidence>
<dbReference type="GO" id="GO:0061630">
    <property type="term" value="F:ubiquitin protein ligase activity"/>
    <property type="evidence" value="ECO:0007669"/>
    <property type="project" value="UniProtKB-EC"/>
</dbReference>
<dbReference type="InterPro" id="IPR035983">
    <property type="entry name" value="Hect_E3_ubiquitin_ligase"/>
</dbReference>
<dbReference type="Proteomes" id="UP000243459">
    <property type="component" value="Chromosome 2"/>
</dbReference>
<comment type="catalytic activity">
    <reaction evidence="1">
        <text>S-ubiquitinyl-[E2 ubiquitin-conjugating enzyme]-L-cysteine + [acceptor protein]-L-lysine = [E2 ubiquitin-conjugating enzyme]-L-cysteine + N(6)-ubiquitinyl-[acceptor protein]-L-lysine.</text>
        <dbReference type="EC" id="2.3.2.26"/>
    </reaction>
</comment>
<evidence type="ECO:0000259" key="8">
    <source>
        <dbReference type="PROSITE" id="PS50237"/>
    </source>
</evidence>
<dbReference type="OrthoDB" id="423283at2759"/>
<dbReference type="SUPFAM" id="SSF48371">
    <property type="entry name" value="ARM repeat"/>
    <property type="match status" value="1"/>
</dbReference>
<organism evidence="9 10">
    <name type="scientific">Asparagus officinalis</name>
    <name type="common">Garden asparagus</name>
    <dbReference type="NCBI Taxonomy" id="4686"/>
    <lineage>
        <taxon>Eukaryota</taxon>
        <taxon>Viridiplantae</taxon>
        <taxon>Streptophyta</taxon>
        <taxon>Embryophyta</taxon>
        <taxon>Tracheophyta</taxon>
        <taxon>Spermatophyta</taxon>
        <taxon>Magnoliopsida</taxon>
        <taxon>Liliopsida</taxon>
        <taxon>Asparagales</taxon>
        <taxon>Asparagaceae</taxon>
        <taxon>Asparagoideae</taxon>
        <taxon>Asparagus</taxon>
    </lineage>
</organism>
<comment type="similarity">
    <text evidence="2">Belongs to the UPL family. K-HECT subfamily.</text>
</comment>
<dbReference type="SUPFAM" id="SSF56204">
    <property type="entry name" value="Hect, E3 ligase catalytic domain"/>
    <property type="match status" value="1"/>
</dbReference>
<dbReference type="SMART" id="SM00119">
    <property type="entry name" value="HECTc"/>
    <property type="match status" value="1"/>
</dbReference>
<protein>
    <recommendedName>
        <fullName evidence="3">HECT-type E3 ubiquitin transferase</fullName>
        <ecNumber evidence="3">2.3.2.26</ecNumber>
    </recommendedName>
</protein>
<feature type="region of interest" description="Disordered" evidence="7">
    <location>
        <begin position="740"/>
        <end position="759"/>
    </location>
</feature>
<keyword evidence="4" id="KW-0808">Transferase</keyword>
<evidence type="ECO:0000256" key="1">
    <source>
        <dbReference type="ARBA" id="ARBA00000885"/>
    </source>
</evidence>
<dbReference type="EMBL" id="CM007382">
    <property type="protein sequence ID" value="ONK77022.1"/>
    <property type="molecule type" value="Genomic_DNA"/>
</dbReference>
<dbReference type="InterPro" id="IPR000569">
    <property type="entry name" value="HECT_dom"/>
</dbReference>